<dbReference type="OrthoDB" id="9801249at2"/>
<comment type="cofactor">
    <cofactor evidence="1">
        <name>pyridoxal 5'-phosphate</name>
        <dbReference type="ChEBI" id="CHEBI:597326"/>
    </cofactor>
</comment>
<dbReference type="InterPro" id="IPR027278">
    <property type="entry name" value="ACCD_DCysDesulf"/>
</dbReference>
<comment type="caution">
    <text evidence="7">The sequence shown here is derived from an EMBL/GenBank/DDBJ whole genome shotgun (WGS) entry which is preliminary data.</text>
</comment>
<dbReference type="EMBL" id="MPSB01000001">
    <property type="protein sequence ID" value="ONF97769.1"/>
    <property type="molecule type" value="Genomic_DNA"/>
</dbReference>
<evidence type="ECO:0000313" key="7">
    <source>
        <dbReference type="EMBL" id="ONF97769.1"/>
    </source>
</evidence>
<accession>A0A1V2F016</accession>
<evidence type="ECO:0000256" key="3">
    <source>
        <dbReference type="ARBA" id="ARBA00022898"/>
    </source>
</evidence>
<evidence type="ECO:0000313" key="8">
    <source>
        <dbReference type="Proteomes" id="UP000188729"/>
    </source>
</evidence>
<dbReference type="PIRSF" id="PIRSF006278">
    <property type="entry name" value="ACCD_DCysDesulf"/>
    <property type="match status" value="1"/>
</dbReference>
<evidence type="ECO:0000256" key="5">
    <source>
        <dbReference type="PIRSR" id="PIRSR006278-2"/>
    </source>
</evidence>
<comment type="similarity">
    <text evidence="2">Belongs to the ACC deaminase/D-cysteine desulfhydrase family.</text>
</comment>
<dbReference type="AlphaFoldDB" id="A0A1V2F016"/>
<keyword evidence="7" id="KW-0456">Lyase</keyword>
<evidence type="ECO:0000256" key="4">
    <source>
        <dbReference type="PIRSR" id="PIRSR006278-1"/>
    </source>
</evidence>
<keyword evidence="8" id="KW-1185">Reference proteome</keyword>
<evidence type="ECO:0000259" key="6">
    <source>
        <dbReference type="Pfam" id="PF00291"/>
    </source>
</evidence>
<dbReference type="GO" id="GO:0034011">
    <property type="term" value="F:L-cysteate sulfo-lyase activity"/>
    <property type="evidence" value="ECO:0007669"/>
    <property type="project" value="UniProtKB-EC"/>
</dbReference>
<sequence>MNLARFARRRYTAGATAIEPMPHLSKVLGGAELFIKRDDQLGLTAGGNKTRKLEFLVAEALARGADTLITVGAVQSNHCRLTLAAAIREGLKCRLVLEQRVAGSYDKAASGNNFLFDLLGVESVTVVNAGDDLQATMEKVAADLVAEGRQGYIIPGGGSNALGALGYVACAEEILAQSFAMGIAFDRIVVASGSAGTHSGLVAGLIGNSAGIPVTGINVRRPRAEQEGNVHKLAVAAAELAGVGPAIPREAIECRDEWVGPGYSLPTAEMIEAVRLFAAHEGVLLDPVYTGKAAAGLVGLVRSGEIAAGERVLFVHTGGAPALYAYQPILTGAVPV</sequence>
<feature type="modified residue" description="N6-(pyridoxal phosphate)lysine" evidence="5">
    <location>
        <position position="49"/>
    </location>
</feature>
<organism evidence="7 8">
    <name type="scientific">Sphingomonas jeddahensis</name>
    <dbReference type="NCBI Taxonomy" id="1915074"/>
    <lineage>
        <taxon>Bacteria</taxon>
        <taxon>Pseudomonadati</taxon>
        <taxon>Pseudomonadota</taxon>
        <taxon>Alphaproteobacteria</taxon>
        <taxon>Sphingomonadales</taxon>
        <taxon>Sphingomonadaceae</taxon>
        <taxon>Sphingomonas</taxon>
    </lineage>
</organism>
<dbReference type="Gene3D" id="3.40.50.1100">
    <property type="match status" value="2"/>
</dbReference>
<proteinExistence type="inferred from homology"/>
<name>A0A1V2F016_9SPHN</name>
<dbReference type="Pfam" id="PF00291">
    <property type="entry name" value="PALP"/>
    <property type="match status" value="1"/>
</dbReference>
<dbReference type="Proteomes" id="UP000188729">
    <property type="component" value="Unassembled WGS sequence"/>
</dbReference>
<protein>
    <submittedName>
        <fullName evidence="7">L-cysteate sulfo-lyase</fullName>
        <ecNumber evidence="7">4.4.1.25</ecNumber>
    </submittedName>
</protein>
<dbReference type="NCBIfam" id="NF003031">
    <property type="entry name" value="PRK03910.1-4"/>
    <property type="match status" value="1"/>
</dbReference>
<dbReference type="PANTHER" id="PTHR43780:SF2">
    <property type="entry name" value="1-AMINOCYCLOPROPANE-1-CARBOXYLATE DEAMINASE-RELATED"/>
    <property type="match status" value="1"/>
</dbReference>
<dbReference type="InterPro" id="IPR005966">
    <property type="entry name" value="D-Cys_desShydrase"/>
</dbReference>
<reference evidence="7 8" key="1">
    <citation type="submission" date="2016-11" db="EMBL/GenBank/DDBJ databases">
        <title>Genome sequence of Sphingomonas jeddahensis G39.</title>
        <authorList>
            <person name="Poehlein A."/>
            <person name="Wuebbeler J.H."/>
            <person name="Steinbuechel A."/>
            <person name="Daniel R."/>
        </authorList>
    </citation>
    <scope>NUCLEOTIDE SEQUENCE [LARGE SCALE GENOMIC DNA]</scope>
    <source>
        <strain evidence="7 8">G39</strain>
    </source>
</reference>
<dbReference type="NCBIfam" id="TIGR01275">
    <property type="entry name" value="ACC_deam_rel"/>
    <property type="match status" value="1"/>
</dbReference>
<dbReference type="RefSeq" id="WP_076743193.1">
    <property type="nucleotide sequence ID" value="NZ_MPSB01000001.1"/>
</dbReference>
<dbReference type="STRING" id="1915074.SPHI_04050"/>
<dbReference type="PANTHER" id="PTHR43780">
    <property type="entry name" value="1-AMINOCYCLOPROPANE-1-CARBOXYLATE DEAMINASE-RELATED"/>
    <property type="match status" value="1"/>
</dbReference>
<evidence type="ECO:0000256" key="1">
    <source>
        <dbReference type="ARBA" id="ARBA00001933"/>
    </source>
</evidence>
<gene>
    <name evidence="7" type="primary">cuyA</name>
    <name evidence="7" type="ORF">SPHI_04050</name>
</gene>
<keyword evidence="3 5" id="KW-0663">Pyridoxal phosphate</keyword>
<feature type="domain" description="Tryptophan synthase beta chain-like PALP" evidence="6">
    <location>
        <begin position="13"/>
        <end position="318"/>
    </location>
</feature>
<dbReference type="InterPro" id="IPR036052">
    <property type="entry name" value="TrpB-like_PALP_sf"/>
</dbReference>
<dbReference type="SUPFAM" id="SSF53686">
    <property type="entry name" value="Tryptophan synthase beta subunit-like PLP-dependent enzymes"/>
    <property type="match status" value="1"/>
</dbReference>
<feature type="active site" description="Nucleophile" evidence="4">
    <location>
        <position position="76"/>
    </location>
</feature>
<dbReference type="GO" id="GO:0019148">
    <property type="term" value="F:D-cysteine desulfhydrase activity"/>
    <property type="evidence" value="ECO:0007669"/>
    <property type="project" value="TreeGrafter"/>
</dbReference>
<dbReference type="InterPro" id="IPR001926">
    <property type="entry name" value="TrpB-like_PALP"/>
</dbReference>
<dbReference type="EC" id="4.4.1.25" evidence="7"/>
<evidence type="ECO:0000256" key="2">
    <source>
        <dbReference type="ARBA" id="ARBA00008639"/>
    </source>
</evidence>